<evidence type="ECO:0000256" key="8">
    <source>
        <dbReference type="SAM" id="MobiDB-lite"/>
    </source>
</evidence>
<dbReference type="Gene3D" id="3.30.1330.60">
    <property type="entry name" value="OmpA-like domain"/>
    <property type="match status" value="1"/>
</dbReference>
<dbReference type="PANTHER" id="PTHR30329">
    <property type="entry name" value="STATOR ELEMENT OF FLAGELLAR MOTOR COMPLEX"/>
    <property type="match status" value="1"/>
</dbReference>
<name>A0A0U5CAV8_9BACL</name>
<dbReference type="Proteomes" id="UP000217696">
    <property type="component" value="Chromosome"/>
</dbReference>
<protein>
    <submittedName>
        <fullName evidence="10">Motility protein B</fullName>
    </submittedName>
</protein>
<dbReference type="GO" id="GO:0005886">
    <property type="term" value="C:plasma membrane"/>
    <property type="evidence" value="ECO:0007669"/>
    <property type="project" value="UniProtKB-SubCell"/>
</dbReference>
<evidence type="ECO:0000313" key="11">
    <source>
        <dbReference type="Proteomes" id="UP000217696"/>
    </source>
</evidence>
<feature type="region of interest" description="Disordered" evidence="8">
    <location>
        <begin position="244"/>
        <end position="267"/>
    </location>
</feature>
<keyword evidence="4 9" id="KW-0812">Transmembrane</keyword>
<evidence type="ECO:0000256" key="3">
    <source>
        <dbReference type="ARBA" id="ARBA00022475"/>
    </source>
</evidence>
<dbReference type="RefSeq" id="WP_096467542.1">
    <property type="nucleotide sequence ID" value="NZ_AP017312.1"/>
</dbReference>
<gene>
    <name evidence="10" type="primary">motB</name>
    <name evidence="10" type="ORF">CB4_04179</name>
</gene>
<organism evidence="10 11">
    <name type="scientific">Aneurinibacillus soli</name>
    <dbReference type="NCBI Taxonomy" id="1500254"/>
    <lineage>
        <taxon>Bacteria</taxon>
        <taxon>Bacillati</taxon>
        <taxon>Bacillota</taxon>
        <taxon>Bacilli</taxon>
        <taxon>Bacillales</taxon>
        <taxon>Paenibacillaceae</taxon>
        <taxon>Aneurinibacillus group</taxon>
        <taxon>Aneurinibacillus</taxon>
    </lineage>
</organism>
<keyword evidence="3" id="KW-1003">Cell membrane</keyword>
<dbReference type="InterPro" id="IPR006665">
    <property type="entry name" value="OmpA-like"/>
</dbReference>
<sequence>MSRKKQKHEGHVNLERWLVSYADFMTLLFIVFLVLFSMSAVDASKFQALKDSFSTITGSGASLVMPAPGSTQTPTVNVNTGKTKKKNEVAAEQEKFEEVKEKVQQYAKAKGIDKDVKVKVDQNGIKMTFTGTVLFENGKADLQPEAVGIIKDVFTILGTVDNPIRIEGHTDNVPIHTPQFPSNWELSTMRASNLVRYSIEQFKVSPQRLSAAGYGEFHPVAPNDSAENRAKNRRVEIMVLSTAAAKADAQKPGSSELKEDLQKQAMQ</sequence>
<feature type="coiled-coil region" evidence="7">
    <location>
        <begin position="82"/>
        <end position="109"/>
    </location>
</feature>
<keyword evidence="5 9" id="KW-1133">Transmembrane helix</keyword>
<evidence type="ECO:0000256" key="7">
    <source>
        <dbReference type="SAM" id="Coils"/>
    </source>
</evidence>
<reference evidence="10 11" key="1">
    <citation type="submission" date="2015-12" db="EMBL/GenBank/DDBJ databases">
        <title>Genome sequence of Aneurinibacillus soli.</title>
        <authorList>
            <person name="Lee J.S."/>
            <person name="Lee K.C."/>
            <person name="Kim K.K."/>
            <person name="Lee B.W."/>
        </authorList>
    </citation>
    <scope>NUCLEOTIDE SEQUENCE [LARGE SCALE GENOMIC DNA]</scope>
    <source>
        <strain evidence="10 11">CB4</strain>
    </source>
</reference>
<dbReference type="PROSITE" id="PS51123">
    <property type="entry name" value="OMPA_2"/>
    <property type="match status" value="1"/>
</dbReference>
<comment type="subcellular location">
    <subcellularLocation>
        <location evidence="1">Cell membrane</location>
        <topology evidence="1">Single-pass membrane protein</topology>
    </subcellularLocation>
</comment>
<accession>A0A0U5CAV8</accession>
<dbReference type="AlphaFoldDB" id="A0A0U5CAV8"/>
<evidence type="ECO:0000256" key="4">
    <source>
        <dbReference type="ARBA" id="ARBA00022692"/>
    </source>
</evidence>
<dbReference type="KEGG" id="asoc:CB4_04179"/>
<evidence type="ECO:0000256" key="9">
    <source>
        <dbReference type="SAM" id="Phobius"/>
    </source>
</evidence>
<proteinExistence type="inferred from homology"/>
<evidence type="ECO:0000256" key="1">
    <source>
        <dbReference type="ARBA" id="ARBA00004162"/>
    </source>
</evidence>
<keyword evidence="6 9" id="KW-0472">Membrane</keyword>
<feature type="transmembrane region" description="Helical" evidence="9">
    <location>
        <begin position="21"/>
        <end position="41"/>
    </location>
</feature>
<keyword evidence="11" id="KW-1185">Reference proteome</keyword>
<dbReference type="InterPro" id="IPR025713">
    <property type="entry name" value="MotB-like_N_dom"/>
</dbReference>
<dbReference type="CDD" id="cd07185">
    <property type="entry name" value="OmpA_C-like"/>
    <property type="match status" value="1"/>
</dbReference>
<dbReference type="OrthoDB" id="9815217at2"/>
<dbReference type="Pfam" id="PF13677">
    <property type="entry name" value="MotB_plug"/>
    <property type="match status" value="1"/>
</dbReference>
<feature type="compositionally biased region" description="Basic and acidic residues" evidence="8">
    <location>
        <begin position="256"/>
        <end position="267"/>
    </location>
</feature>
<comment type="similarity">
    <text evidence="2">Belongs to the MotB family.</text>
</comment>
<dbReference type="Pfam" id="PF00691">
    <property type="entry name" value="OmpA"/>
    <property type="match status" value="1"/>
</dbReference>
<evidence type="ECO:0000313" key="10">
    <source>
        <dbReference type="EMBL" id="BAU29907.1"/>
    </source>
</evidence>
<dbReference type="EMBL" id="AP017312">
    <property type="protein sequence ID" value="BAU29907.1"/>
    <property type="molecule type" value="Genomic_DNA"/>
</dbReference>
<dbReference type="PANTHER" id="PTHR30329:SF16">
    <property type="entry name" value="CHEMOTAXIS MOTB PROTEIN"/>
    <property type="match status" value="1"/>
</dbReference>
<evidence type="ECO:0000256" key="5">
    <source>
        <dbReference type="ARBA" id="ARBA00022989"/>
    </source>
</evidence>
<evidence type="ECO:0000256" key="6">
    <source>
        <dbReference type="ARBA" id="ARBA00023136"/>
    </source>
</evidence>
<dbReference type="SUPFAM" id="SSF103088">
    <property type="entry name" value="OmpA-like"/>
    <property type="match status" value="1"/>
</dbReference>
<keyword evidence="7" id="KW-0175">Coiled coil</keyword>
<dbReference type="InterPro" id="IPR050330">
    <property type="entry name" value="Bact_OuterMem_StrucFunc"/>
</dbReference>
<dbReference type="InterPro" id="IPR036737">
    <property type="entry name" value="OmpA-like_sf"/>
</dbReference>
<evidence type="ECO:0000256" key="2">
    <source>
        <dbReference type="ARBA" id="ARBA00008914"/>
    </source>
</evidence>